<accession>A0ABT7MTE5</accession>
<feature type="transmembrane region" description="Helical" evidence="6">
    <location>
        <begin position="18"/>
        <end position="37"/>
    </location>
</feature>
<feature type="transmembrane region" description="Helical" evidence="6">
    <location>
        <begin position="83"/>
        <end position="104"/>
    </location>
</feature>
<comment type="subcellular location">
    <subcellularLocation>
        <location evidence="1">Cell membrane</location>
    </subcellularLocation>
</comment>
<protein>
    <submittedName>
        <fullName evidence="8">PDGLE domain-containing protein</fullName>
    </submittedName>
</protein>
<evidence type="ECO:0000259" key="7">
    <source>
        <dbReference type="Pfam" id="PF13190"/>
    </source>
</evidence>
<evidence type="ECO:0000256" key="3">
    <source>
        <dbReference type="ARBA" id="ARBA00022692"/>
    </source>
</evidence>
<dbReference type="Proteomes" id="UP001235064">
    <property type="component" value="Unassembled WGS sequence"/>
</dbReference>
<keyword evidence="4 6" id="KW-1133">Transmembrane helix</keyword>
<evidence type="ECO:0000256" key="4">
    <source>
        <dbReference type="ARBA" id="ARBA00022989"/>
    </source>
</evidence>
<reference evidence="8 9" key="1">
    <citation type="submission" date="2023-06" db="EMBL/GenBank/DDBJ databases">
        <title>Microbacterium sp. nov., isolated from a waste landfill.</title>
        <authorList>
            <person name="Wen W."/>
        </authorList>
    </citation>
    <scope>NUCLEOTIDE SEQUENCE [LARGE SCALE GENOMIC DNA]</scope>
    <source>
        <strain evidence="8 9">ASV49</strain>
    </source>
</reference>
<evidence type="ECO:0000256" key="2">
    <source>
        <dbReference type="ARBA" id="ARBA00022475"/>
    </source>
</evidence>
<sequence length="116" mass="12005">MSTTPRDDEKPRVSTRTFFIVGGIICLVLATVVSLWASPHPDGLMHVAKAIGILSTEKQSATAGSPLAGYGFAGIGHSDLAKALAGAVGCILTFAVAIGIGLLVRRSRRSGRSSDR</sequence>
<gene>
    <name evidence="8" type="ORF">QSV35_00080</name>
</gene>
<dbReference type="RefSeq" id="WP_286285455.1">
    <property type="nucleotide sequence ID" value="NZ_JASXSZ010000001.1"/>
</dbReference>
<feature type="domain" description="PDGLE" evidence="7">
    <location>
        <begin position="16"/>
        <end position="106"/>
    </location>
</feature>
<comment type="caution">
    <text evidence="8">The sequence shown here is derived from an EMBL/GenBank/DDBJ whole genome shotgun (WGS) entry which is preliminary data.</text>
</comment>
<dbReference type="InterPro" id="IPR025937">
    <property type="entry name" value="PDGLE_dom"/>
</dbReference>
<dbReference type="EMBL" id="JASXSZ010000001">
    <property type="protein sequence ID" value="MDL9977716.1"/>
    <property type="molecule type" value="Genomic_DNA"/>
</dbReference>
<evidence type="ECO:0000256" key="1">
    <source>
        <dbReference type="ARBA" id="ARBA00004236"/>
    </source>
</evidence>
<keyword evidence="3 6" id="KW-0812">Transmembrane</keyword>
<proteinExistence type="predicted"/>
<organism evidence="8 9">
    <name type="scientific">Microbacterium candidum</name>
    <dbReference type="NCBI Taxonomy" id="3041922"/>
    <lineage>
        <taxon>Bacteria</taxon>
        <taxon>Bacillati</taxon>
        <taxon>Actinomycetota</taxon>
        <taxon>Actinomycetes</taxon>
        <taxon>Micrococcales</taxon>
        <taxon>Microbacteriaceae</taxon>
        <taxon>Microbacterium</taxon>
    </lineage>
</organism>
<name>A0ABT7MTE5_9MICO</name>
<evidence type="ECO:0000313" key="8">
    <source>
        <dbReference type="EMBL" id="MDL9977716.1"/>
    </source>
</evidence>
<dbReference type="Pfam" id="PF13190">
    <property type="entry name" value="PDGLE"/>
    <property type="match status" value="1"/>
</dbReference>
<keyword evidence="9" id="KW-1185">Reference proteome</keyword>
<evidence type="ECO:0000256" key="6">
    <source>
        <dbReference type="SAM" id="Phobius"/>
    </source>
</evidence>
<keyword evidence="2" id="KW-1003">Cell membrane</keyword>
<evidence type="ECO:0000313" key="9">
    <source>
        <dbReference type="Proteomes" id="UP001235064"/>
    </source>
</evidence>
<keyword evidence="5 6" id="KW-0472">Membrane</keyword>
<evidence type="ECO:0000256" key="5">
    <source>
        <dbReference type="ARBA" id="ARBA00023136"/>
    </source>
</evidence>